<dbReference type="EMBL" id="AQFT01000207">
    <property type="protein sequence ID" value="EMZ17447.1"/>
    <property type="molecule type" value="Genomic_DNA"/>
</dbReference>
<dbReference type="AlphaFoldDB" id="N1ZKE1"/>
<dbReference type="HOGENOM" id="CLU_116176_2_0_9"/>
<evidence type="ECO:0000313" key="4">
    <source>
        <dbReference type="Proteomes" id="UP000012589"/>
    </source>
</evidence>
<feature type="domain" description="Cysteine-rich VLP" evidence="2">
    <location>
        <begin position="3"/>
        <end position="56"/>
    </location>
</feature>
<organism evidence="3 4">
    <name type="scientific">Eubacterium plexicaudatum ASF492</name>
    <dbReference type="NCBI Taxonomy" id="1235802"/>
    <lineage>
        <taxon>Bacteria</taxon>
        <taxon>Bacillati</taxon>
        <taxon>Bacillota</taxon>
        <taxon>Clostridia</taxon>
        <taxon>Eubacteriales</taxon>
        <taxon>Eubacteriaceae</taxon>
        <taxon>Eubacterium</taxon>
    </lineage>
</organism>
<feature type="region of interest" description="Disordered" evidence="1">
    <location>
        <begin position="102"/>
        <end position="121"/>
    </location>
</feature>
<proteinExistence type="predicted"/>
<accession>N1ZKE1</accession>
<evidence type="ECO:0000313" key="3">
    <source>
        <dbReference type="EMBL" id="EMZ17447.1"/>
    </source>
</evidence>
<evidence type="ECO:0000256" key="1">
    <source>
        <dbReference type="SAM" id="MobiDB-lite"/>
    </source>
</evidence>
<keyword evidence="4" id="KW-1185">Reference proteome</keyword>
<dbReference type="PATRIC" id="fig|1235802.3.peg.6337"/>
<name>N1ZKE1_9FIRM</name>
<sequence length="121" mass="14271">MDYRQYRRARRLVRECCNYDNGQCIVLDEGEGYVCVQSISHSLLCHWFRVAVLPLDHQLETALYHRLESRRCSECGALFLPGSNRAKYCKDCAARVRRRKEAERQRKRYHDPTHLGAEKAL</sequence>
<gene>
    <name evidence="3" type="ORF">C823_06000</name>
</gene>
<dbReference type="Pfam" id="PF14194">
    <property type="entry name" value="Cys_rich_VLP"/>
    <property type="match status" value="1"/>
</dbReference>
<dbReference type="eggNOG" id="ENOG502Z9XT">
    <property type="taxonomic scope" value="Bacteria"/>
</dbReference>
<dbReference type="Proteomes" id="UP000012589">
    <property type="component" value="Unassembled WGS sequence"/>
</dbReference>
<reference evidence="3 4" key="1">
    <citation type="journal article" date="2014" name="Genome Announc.">
        <title>Draft genome sequences of the altered schaedler flora, a defined bacterial community from gnotobiotic mice.</title>
        <authorList>
            <person name="Wannemuehler M.J."/>
            <person name="Overstreet A.M."/>
            <person name="Ward D.V."/>
            <person name="Phillips G.J."/>
        </authorList>
    </citation>
    <scope>NUCLEOTIDE SEQUENCE [LARGE SCALE GENOMIC DNA]</scope>
    <source>
        <strain evidence="3 4">ASF492</strain>
    </source>
</reference>
<protein>
    <recommendedName>
        <fullName evidence="2">Cysteine-rich VLP domain-containing protein</fullName>
    </recommendedName>
</protein>
<dbReference type="OrthoDB" id="9790489at2"/>
<evidence type="ECO:0000259" key="2">
    <source>
        <dbReference type="Pfam" id="PF14194"/>
    </source>
</evidence>
<dbReference type="InterPro" id="IPR025973">
    <property type="entry name" value="Cys_rich_VLP_dom"/>
</dbReference>
<dbReference type="STRING" id="1235802.C823_06000"/>
<comment type="caution">
    <text evidence="3">The sequence shown here is derived from an EMBL/GenBank/DDBJ whole genome shotgun (WGS) entry which is preliminary data.</text>
</comment>